<sequence>MAENAELNTRSSAGRVVQPFILPNHMPLRYAAGVLAMAPGVGLARWGRLRSQKNLVG</sequence>
<keyword evidence="2" id="KW-1185">Reference proteome</keyword>
<organism evidence="1 2">
    <name type="scientific">Leptothoe kymatousa TAU-MAC 1615</name>
    <dbReference type="NCBI Taxonomy" id="2364775"/>
    <lineage>
        <taxon>Bacteria</taxon>
        <taxon>Bacillati</taxon>
        <taxon>Cyanobacteriota</taxon>
        <taxon>Cyanophyceae</taxon>
        <taxon>Nodosilineales</taxon>
        <taxon>Cymatolegaceae</taxon>
        <taxon>Leptothoe</taxon>
        <taxon>Leptothoe kymatousa</taxon>
    </lineage>
</organism>
<dbReference type="EMBL" id="JADOER010000008">
    <property type="protein sequence ID" value="MBT9312485.1"/>
    <property type="molecule type" value="Genomic_DNA"/>
</dbReference>
<protein>
    <submittedName>
        <fullName evidence="1">Uncharacterized protein</fullName>
    </submittedName>
</protein>
<evidence type="ECO:0000313" key="2">
    <source>
        <dbReference type="Proteomes" id="UP001196661"/>
    </source>
</evidence>
<dbReference type="RefSeq" id="WP_215618379.1">
    <property type="nucleotide sequence ID" value="NZ_JADOER010000008.1"/>
</dbReference>
<comment type="caution">
    <text evidence="1">The sequence shown here is derived from an EMBL/GenBank/DDBJ whole genome shotgun (WGS) entry which is preliminary data.</text>
</comment>
<accession>A0ABS5Y3T5</accession>
<evidence type="ECO:0000313" key="1">
    <source>
        <dbReference type="EMBL" id="MBT9312485.1"/>
    </source>
</evidence>
<reference evidence="1 2" key="1">
    <citation type="journal article" date="2021" name="Mar. Drugs">
        <title>Genome Reduction and Secondary Metabolism of the Marine Sponge-Associated Cyanobacterium Leptothoe.</title>
        <authorList>
            <person name="Konstantinou D."/>
            <person name="Popin R.V."/>
            <person name="Fewer D.P."/>
            <person name="Sivonen K."/>
            <person name="Gkelis S."/>
        </authorList>
    </citation>
    <scope>NUCLEOTIDE SEQUENCE [LARGE SCALE GENOMIC DNA]</scope>
    <source>
        <strain evidence="1 2">TAU-MAC 1615</strain>
    </source>
</reference>
<gene>
    <name evidence="1" type="ORF">IXB28_09730</name>
</gene>
<name>A0ABS5Y3T5_9CYAN</name>
<dbReference type="Proteomes" id="UP001196661">
    <property type="component" value="Unassembled WGS sequence"/>
</dbReference>
<proteinExistence type="predicted"/>